<organism evidence="2">
    <name type="scientific">Clastoptera arizonana</name>
    <name type="common">Arizona spittle bug</name>
    <dbReference type="NCBI Taxonomy" id="38151"/>
    <lineage>
        <taxon>Eukaryota</taxon>
        <taxon>Metazoa</taxon>
        <taxon>Ecdysozoa</taxon>
        <taxon>Arthropoda</taxon>
        <taxon>Hexapoda</taxon>
        <taxon>Insecta</taxon>
        <taxon>Pterygota</taxon>
        <taxon>Neoptera</taxon>
        <taxon>Paraneoptera</taxon>
        <taxon>Hemiptera</taxon>
        <taxon>Auchenorrhyncha</taxon>
        <taxon>Cercopoidea</taxon>
        <taxon>Clastopteridae</taxon>
        <taxon>Clastoptera</taxon>
    </lineage>
</organism>
<name>A0A1B6CEJ8_9HEMI</name>
<protein>
    <recommendedName>
        <fullName evidence="5">Biogenesis of lysosome-related organelles complex 1 subunit 4</fullName>
    </recommendedName>
</protein>
<evidence type="ECO:0000313" key="4">
    <source>
        <dbReference type="EMBL" id="JAS27497.1"/>
    </source>
</evidence>
<dbReference type="AlphaFoldDB" id="A0A1B6CEJ8"/>
<dbReference type="EMBL" id="GEDC01025558">
    <property type="protein sequence ID" value="JAS11740.1"/>
    <property type="molecule type" value="Transcribed_RNA"/>
</dbReference>
<evidence type="ECO:0000313" key="3">
    <source>
        <dbReference type="EMBL" id="JAS13307.1"/>
    </source>
</evidence>
<keyword evidence="1" id="KW-0175">Coiled coil</keyword>
<feature type="coiled-coil region" evidence="1">
    <location>
        <begin position="26"/>
        <end position="53"/>
    </location>
</feature>
<dbReference type="InterPro" id="IPR024857">
    <property type="entry name" value="Cappuccino"/>
</dbReference>
<evidence type="ECO:0000313" key="2">
    <source>
        <dbReference type="EMBL" id="JAS11740.1"/>
    </source>
</evidence>
<gene>
    <name evidence="3" type="ORF">g.28757</name>
    <name evidence="4" type="ORF">g.28758</name>
    <name evidence="2" type="ORF">g.28766</name>
</gene>
<sequence>MENEDFAKNLAQSYSNYLKVDISKDVASVEEIIDDTLTRLEELESSLSIQEDDCPNVIQKLQNHKDNLMVLCEKVHKLETFVNRVEHDVNQMEAKVIAAEYDIKDNSEGKLKNLFKPLLFMKPEAMATANNTRIPPFEPPKIFETKSYFPSSNAEDKTE</sequence>
<dbReference type="PANTHER" id="PTHR16230:SF3">
    <property type="entry name" value="BIOGENESIS OF LYSOSOMAL ORGANELLES COMPLEX-1, SUBUNIT 4, CAPPUCCINO"/>
    <property type="match status" value="1"/>
</dbReference>
<evidence type="ECO:0008006" key="5">
    <source>
        <dbReference type="Google" id="ProtNLM"/>
    </source>
</evidence>
<proteinExistence type="predicted"/>
<dbReference type="EMBL" id="GEDC01009801">
    <property type="protein sequence ID" value="JAS27497.1"/>
    <property type="molecule type" value="Transcribed_RNA"/>
</dbReference>
<accession>A0A1B6CEJ8</accession>
<reference evidence="2" key="1">
    <citation type="submission" date="2015-12" db="EMBL/GenBank/DDBJ databases">
        <title>De novo transcriptome assembly of four potential Pierce s Disease insect vectors from Arizona vineyards.</title>
        <authorList>
            <person name="Tassone E.E."/>
        </authorList>
    </citation>
    <scope>NUCLEOTIDE SEQUENCE</scope>
</reference>
<dbReference type="PANTHER" id="PTHR16230">
    <property type="entry name" value="CAPPUCCINO"/>
    <property type="match status" value="1"/>
</dbReference>
<dbReference type="GO" id="GO:0031083">
    <property type="term" value="C:BLOC-1 complex"/>
    <property type="evidence" value="ECO:0007669"/>
    <property type="project" value="TreeGrafter"/>
</dbReference>
<dbReference type="EMBL" id="GEDC01023991">
    <property type="protein sequence ID" value="JAS13307.1"/>
    <property type="molecule type" value="Transcribed_RNA"/>
</dbReference>
<evidence type="ECO:0000256" key="1">
    <source>
        <dbReference type="SAM" id="Coils"/>
    </source>
</evidence>